<dbReference type="Pfam" id="PF13692">
    <property type="entry name" value="Glyco_trans_1_4"/>
    <property type="match status" value="1"/>
</dbReference>
<dbReference type="Gene3D" id="3.40.50.2000">
    <property type="entry name" value="Glycogen Phosphorylase B"/>
    <property type="match status" value="2"/>
</dbReference>
<dbReference type="EC" id="2.4.-.-" evidence="1"/>
<evidence type="ECO:0000313" key="2">
    <source>
        <dbReference type="Proteomes" id="UP001596447"/>
    </source>
</evidence>
<dbReference type="Proteomes" id="UP001596447">
    <property type="component" value="Unassembled WGS sequence"/>
</dbReference>
<dbReference type="GO" id="GO:0016757">
    <property type="term" value="F:glycosyltransferase activity"/>
    <property type="evidence" value="ECO:0007669"/>
    <property type="project" value="UniProtKB-KW"/>
</dbReference>
<proteinExistence type="predicted"/>
<dbReference type="AlphaFoldDB" id="A0ABD5Z6Q3"/>
<dbReference type="CDD" id="cd03801">
    <property type="entry name" value="GT4_PimA-like"/>
    <property type="match status" value="1"/>
</dbReference>
<keyword evidence="2" id="KW-1185">Reference proteome</keyword>
<protein>
    <submittedName>
        <fullName evidence="1">Glycosyltransferase family 4 protein</fullName>
        <ecNumber evidence="1">2.4.-.-</ecNumber>
    </submittedName>
</protein>
<comment type="caution">
    <text evidence="1">The sequence shown here is derived from an EMBL/GenBank/DDBJ whole genome shotgun (WGS) entry which is preliminary data.</text>
</comment>
<dbReference type="EMBL" id="JBHTAR010000011">
    <property type="protein sequence ID" value="MFC7200723.1"/>
    <property type="molecule type" value="Genomic_DNA"/>
</dbReference>
<evidence type="ECO:0000313" key="1">
    <source>
        <dbReference type="EMBL" id="MFC7200723.1"/>
    </source>
</evidence>
<name>A0ABD5Z6Q3_9EURY</name>
<gene>
    <name evidence="1" type="ORF">ACFQJ9_15090</name>
</gene>
<dbReference type="SUPFAM" id="SSF53756">
    <property type="entry name" value="UDP-Glycosyltransferase/glycogen phosphorylase"/>
    <property type="match status" value="1"/>
</dbReference>
<keyword evidence="1" id="KW-0808">Transferase</keyword>
<dbReference type="PANTHER" id="PTHR45947">
    <property type="entry name" value="SULFOQUINOVOSYL TRANSFERASE SQD2"/>
    <property type="match status" value="1"/>
</dbReference>
<dbReference type="InterPro" id="IPR050194">
    <property type="entry name" value="Glycosyltransferase_grp1"/>
</dbReference>
<accession>A0ABD5Z6Q3</accession>
<dbReference type="PANTHER" id="PTHR45947:SF11">
    <property type="entry name" value="SLR1508 PROTEIN"/>
    <property type="match status" value="1"/>
</dbReference>
<dbReference type="RefSeq" id="WP_279527494.1">
    <property type="nucleotide sequence ID" value="NZ_CP122312.1"/>
</dbReference>
<organism evidence="1 2">
    <name type="scientific">Halospeciosus flavus</name>
    <dbReference type="NCBI Taxonomy" id="3032283"/>
    <lineage>
        <taxon>Archaea</taxon>
        <taxon>Methanobacteriati</taxon>
        <taxon>Methanobacteriota</taxon>
        <taxon>Stenosarchaea group</taxon>
        <taxon>Halobacteria</taxon>
        <taxon>Halobacteriales</taxon>
        <taxon>Halobacteriaceae</taxon>
        <taxon>Halospeciosus</taxon>
    </lineage>
</organism>
<reference evidence="1 2" key="1">
    <citation type="journal article" date="2019" name="Int. J. Syst. Evol. Microbiol.">
        <title>The Global Catalogue of Microorganisms (GCM) 10K type strain sequencing project: providing services to taxonomists for standard genome sequencing and annotation.</title>
        <authorList>
            <consortium name="The Broad Institute Genomics Platform"/>
            <consortium name="The Broad Institute Genome Sequencing Center for Infectious Disease"/>
            <person name="Wu L."/>
            <person name="Ma J."/>
        </authorList>
    </citation>
    <scope>NUCLEOTIDE SEQUENCE [LARGE SCALE GENOMIC DNA]</scope>
    <source>
        <strain evidence="1 2">XZGYJ-43</strain>
    </source>
</reference>
<sequence>MSEYISGGFLEPKIRALLNNVLHKNVNVILGGALANMYMPCGEKTVHLYHNVVAPYRLPIFNRLAESYDLTVHFAKEKEVGRKWDTNITEDFKYNFLPSLNVGPFCLLFTVPLQMIRDRPDVHLHGESHQTLMAILSSIIVTRLVGGDIVLWSEWVDTKASKSNYHHTGLSLLVSRVTDFMYCLLRPLIYREANMLVAYSEKSYQFLRERGVPEEKIVTGHQVMPKSCLSTQQVEDTNDNKDTTTYLFIGYLERRKGLDTLLNAWTHLDCPNAELIIAGSGPERDRLEENDNETVNWVGYVDEGKKAKLLREADVFVLPTRHDPWGLVVNEALAYGTPVVTTEAAGASELLRNSNAGCVIEPDDATALASAMVTLKRDGTVTERLRNRVTDVSVGVRPFKQAIAKTSS</sequence>
<keyword evidence="1" id="KW-0328">Glycosyltransferase</keyword>